<proteinExistence type="predicted"/>
<gene>
    <name evidence="3" type="ORF">AMTR_s00041p00096700</name>
</gene>
<accession>W1PTI1</accession>
<dbReference type="Gramene" id="ERN13327">
    <property type="protein sequence ID" value="ERN13327"/>
    <property type="gene ID" value="AMTR_s00041p00096700"/>
</dbReference>
<evidence type="ECO:0000256" key="2">
    <source>
        <dbReference type="SAM" id="MobiDB-lite"/>
    </source>
</evidence>
<evidence type="ECO:0000313" key="3">
    <source>
        <dbReference type="EMBL" id="ERN13327.1"/>
    </source>
</evidence>
<protein>
    <recommendedName>
        <fullName evidence="5">DUF641 domain-containing protein</fullName>
    </recommendedName>
</protein>
<evidence type="ECO:0008006" key="5">
    <source>
        <dbReference type="Google" id="ProtNLM"/>
    </source>
</evidence>
<feature type="coiled-coil region" evidence="1">
    <location>
        <begin position="157"/>
        <end position="198"/>
    </location>
</feature>
<evidence type="ECO:0000313" key="4">
    <source>
        <dbReference type="Proteomes" id="UP000017836"/>
    </source>
</evidence>
<dbReference type="AlphaFoldDB" id="W1PTI1"/>
<dbReference type="OMA" id="LGWSRAW"/>
<dbReference type="HOGENOM" id="CLU_022742_1_0_1"/>
<feature type="compositionally biased region" description="Acidic residues" evidence="2">
    <location>
        <begin position="25"/>
        <end position="36"/>
    </location>
</feature>
<dbReference type="Proteomes" id="UP000017836">
    <property type="component" value="Unassembled WGS sequence"/>
</dbReference>
<dbReference type="OrthoDB" id="785851at2759"/>
<dbReference type="PANTHER" id="PTHR31029">
    <property type="entry name" value="CYCLIN-DEPENDENT KINASE-LIKE PROTEIN"/>
    <property type="match status" value="1"/>
</dbReference>
<sequence>MAGGAINGLAPSPQSLPAFPSIQEGEGEEEEEEEEVETKQEEKQSKTTKLSPGSEPQAPSHEPRSSHGSKHQATPLHHRHSRKTQNQTGKSVSCSTCRPSSRDKISIVPLDASHHSSHTPNSPRHASNAIKAFFLSLTKRSPKTTQSSIEEQWSLTVSDLTQKLLQATRKRDEASAEATRLRASVLDLEKKLARLEIHCLGLKNSLDERLGVSSPHGHSAWCVGPRGADRVRVADQFAQAVADARVAVRALARQAGARAARQVHLEALLCRAFYADFENFGSVDGLIDPRARCEANYSDHVAMKALNWEEVLSKGTRHFSEGFSRFCDAKMGAVVSALGWGRAAWPEPLLQAFFIAARGVWVVRLLAGAVHPRFEVFRVGVGAKFEGAYMEDVARRVGGLKVTVMVAPGFYVDAGVVKARVLCTHQHEQGR</sequence>
<dbReference type="eggNOG" id="ENOG502QVS3">
    <property type="taxonomic scope" value="Eukaryota"/>
</dbReference>
<dbReference type="KEGG" id="atr:18441568"/>
<dbReference type="InterPro" id="IPR042316">
    <property type="entry name" value="IRKI-like"/>
</dbReference>
<reference evidence="4" key="1">
    <citation type="journal article" date="2013" name="Science">
        <title>The Amborella genome and the evolution of flowering plants.</title>
        <authorList>
            <consortium name="Amborella Genome Project"/>
        </authorList>
    </citation>
    <scope>NUCLEOTIDE SEQUENCE [LARGE SCALE GENOMIC DNA]</scope>
</reference>
<dbReference type="PANTHER" id="PTHR31029:SF4">
    <property type="entry name" value="CYCLIN-DEPENDENT KINASE-LIKE PROTEIN"/>
    <property type="match status" value="1"/>
</dbReference>
<dbReference type="EMBL" id="KI392588">
    <property type="protein sequence ID" value="ERN13327.1"/>
    <property type="molecule type" value="Genomic_DNA"/>
</dbReference>
<keyword evidence="4" id="KW-1185">Reference proteome</keyword>
<organism evidence="3 4">
    <name type="scientific">Amborella trichopoda</name>
    <dbReference type="NCBI Taxonomy" id="13333"/>
    <lineage>
        <taxon>Eukaryota</taxon>
        <taxon>Viridiplantae</taxon>
        <taxon>Streptophyta</taxon>
        <taxon>Embryophyta</taxon>
        <taxon>Tracheophyta</taxon>
        <taxon>Spermatophyta</taxon>
        <taxon>Magnoliopsida</taxon>
        <taxon>Amborellales</taxon>
        <taxon>Amborellaceae</taxon>
        <taxon>Amborella</taxon>
    </lineage>
</organism>
<feature type="region of interest" description="Disordered" evidence="2">
    <location>
        <begin position="1"/>
        <end position="101"/>
    </location>
</feature>
<evidence type="ECO:0000256" key="1">
    <source>
        <dbReference type="SAM" id="Coils"/>
    </source>
</evidence>
<name>W1PTI1_AMBTC</name>
<feature type="compositionally biased region" description="Polar residues" evidence="2">
    <location>
        <begin position="84"/>
        <end position="99"/>
    </location>
</feature>
<keyword evidence="1" id="KW-0175">Coiled coil</keyword>